<protein>
    <submittedName>
        <fullName evidence="24">Ribonuclease H-like domain</fullName>
    </submittedName>
</protein>
<evidence type="ECO:0000256" key="15">
    <source>
        <dbReference type="ARBA" id="ARBA00022918"/>
    </source>
</evidence>
<dbReference type="GO" id="GO:0046872">
    <property type="term" value="F:metal ion binding"/>
    <property type="evidence" value="ECO:0007669"/>
    <property type="project" value="UniProtKB-KW"/>
</dbReference>
<evidence type="ECO:0000256" key="22">
    <source>
        <dbReference type="SAM" id="MobiDB-lite"/>
    </source>
</evidence>
<evidence type="ECO:0000256" key="19">
    <source>
        <dbReference type="ARBA" id="ARBA00023172"/>
    </source>
</evidence>
<dbReference type="Gene3D" id="3.30.420.10">
    <property type="entry name" value="Ribonuclease H-like superfamily/Ribonuclease H"/>
    <property type="match status" value="1"/>
</dbReference>
<evidence type="ECO:0000313" key="24">
    <source>
        <dbReference type="EMBL" id="SLM35048.1"/>
    </source>
</evidence>
<evidence type="ECO:0000256" key="2">
    <source>
        <dbReference type="ARBA" id="ARBA00022578"/>
    </source>
</evidence>
<evidence type="ECO:0000256" key="4">
    <source>
        <dbReference type="ARBA" id="ARBA00022670"/>
    </source>
</evidence>
<name>A0A1W5CW09_9LECA</name>
<evidence type="ECO:0000256" key="13">
    <source>
        <dbReference type="ARBA" id="ARBA00022884"/>
    </source>
</evidence>
<keyword evidence="16" id="KW-0239">DNA-directed DNA polymerase</keyword>
<dbReference type="GO" id="GO:0006508">
    <property type="term" value="P:proteolysis"/>
    <property type="evidence" value="ECO:0007669"/>
    <property type="project" value="UniProtKB-KW"/>
</dbReference>
<keyword evidence="6" id="KW-0540">Nuclease</keyword>
<evidence type="ECO:0000256" key="16">
    <source>
        <dbReference type="ARBA" id="ARBA00022932"/>
    </source>
</evidence>
<comment type="catalytic activity">
    <reaction evidence="21">
        <text>DNA(n) + a 2'-deoxyribonucleoside 5'-triphosphate = DNA(n+1) + diphosphate</text>
        <dbReference type="Rhea" id="RHEA:22508"/>
        <dbReference type="Rhea" id="RHEA-COMP:17339"/>
        <dbReference type="Rhea" id="RHEA-COMP:17340"/>
        <dbReference type="ChEBI" id="CHEBI:33019"/>
        <dbReference type="ChEBI" id="CHEBI:61560"/>
        <dbReference type="ChEBI" id="CHEBI:173112"/>
        <dbReference type="EC" id="2.7.7.7"/>
    </reaction>
</comment>
<dbReference type="GO" id="GO:0003723">
    <property type="term" value="F:RNA binding"/>
    <property type="evidence" value="ECO:0007669"/>
    <property type="project" value="UniProtKB-KW"/>
</dbReference>
<evidence type="ECO:0000256" key="14">
    <source>
        <dbReference type="ARBA" id="ARBA00022908"/>
    </source>
</evidence>
<evidence type="ECO:0000256" key="9">
    <source>
        <dbReference type="ARBA" id="ARBA00022759"/>
    </source>
</evidence>
<evidence type="ECO:0000259" key="23">
    <source>
        <dbReference type="PROSITE" id="PS50994"/>
    </source>
</evidence>
<keyword evidence="25" id="KW-1185">Reference proteome</keyword>
<dbReference type="GO" id="GO:0015074">
    <property type="term" value="P:DNA integration"/>
    <property type="evidence" value="ECO:0007669"/>
    <property type="project" value="UniProtKB-KW"/>
</dbReference>
<dbReference type="GO" id="GO:0003887">
    <property type="term" value="F:DNA-directed DNA polymerase activity"/>
    <property type="evidence" value="ECO:0007669"/>
    <property type="project" value="UniProtKB-KW"/>
</dbReference>
<comment type="function">
    <text evidence="1">The aspartyl protease (PR) mediates the proteolytic cleavages of the Gag and Gag-Pol polyproteins after assembly of the VLP.</text>
</comment>
<keyword evidence="5" id="KW-0548">Nucleotidyltransferase</keyword>
<keyword evidence="16" id="KW-0808">Transferase</keyword>
<evidence type="ECO:0000256" key="21">
    <source>
        <dbReference type="ARBA" id="ARBA00049244"/>
    </source>
</evidence>
<dbReference type="GO" id="GO:0005634">
    <property type="term" value="C:nucleus"/>
    <property type="evidence" value="ECO:0007669"/>
    <property type="project" value="UniProtKB-ARBA"/>
</dbReference>
<keyword evidence="19" id="KW-0233">DNA recombination</keyword>
<dbReference type="InterPro" id="IPR001584">
    <property type="entry name" value="Integrase_cat-core"/>
</dbReference>
<evidence type="ECO:0000256" key="17">
    <source>
        <dbReference type="ARBA" id="ARBA00023113"/>
    </source>
</evidence>
<keyword evidence="10" id="KW-0378">Hydrolase</keyword>
<keyword evidence="7" id="KW-0479">Metal-binding</keyword>
<evidence type="ECO:0000256" key="3">
    <source>
        <dbReference type="ARBA" id="ARBA00022612"/>
    </source>
</evidence>
<dbReference type="GO" id="GO:0005524">
    <property type="term" value="F:ATP binding"/>
    <property type="evidence" value="ECO:0007669"/>
    <property type="project" value="UniProtKB-KW"/>
</dbReference>
<evidence type="ECO:0000256" key="7">
    <source>
        <dbReference type="ARBA" id="ARBA00022723"/>
    </source>
</evidence>
<keyword evidence="3" id="KW-1188">Viral release from host cell</keyword>
<dbReference type="PANTHER" id="PTHR42648:SF11">
    <property type="entry name" value="TRANSPOSON TY4-P GAG-POL POLYPROTEIN"/>
    <property type="match status" value="1"/>
</dbReference>
<keyword evidence="12" id="KW-0460">Magnesium</keyword>
<keyword evidence="9" id="KW-0255">Endonuclease</keyword>
<dbReference type="AlphaFoldDB" id="A0A1W5CW09"/>
<dbReference type="InterPro" id="IPR036397">
    <property type="entry name" value="RNaseH_sf"/>
</dbReference>
<feature type="compositionally biased region" description="Polar residues" evidence="22">
    <location>
        <begin position="217"/>
        <end position="234"/>
    </location>
</feature>
<dbReference type="EMBL" id="FWEW01000489">
    <property type="protein sequence ID" value="SLM35048.1"/>
    <property type="molecule type" value="Genomic_DNA"/>
</dbReference>
<dbReference type="InterPro" id="IPR012337">
    <property type="entry name" value="RNaseH-like_sf"/>
</dbReference>
<dbReference type="SUPFAM" id="SSF53098">
    <property type="entry name" value="Ribonuclease H-like"/>
    <property type="match status" value="1"/>
</dbReference>
<evidence type="ECO:0000256" key="8">
    <source>
        <dbReference type="ARBA" id="ARBA00022741"/>
    </source>
</evidence>
<dbReference type="GO" id="GO:0006310">
    <property type="term" value="P:DNA recombination"/>
    <property type="evidence" value="ECO:0007669"/>
    <property type="project" value="UniProtKB-KW"/>
</dbReference>
<evidence type="ECO:0000256" key="6">
    <source>
        <dbReference type="ARBA" id="ARBA00022722"/>
    </source>
</evidence>
<reference evidence="25" key="1">
    <citation type="submission" date="2017-03" db="EMBL/GenBank/DDBJ databases">
        <authorList>
            <person name="Sharma R."/>
            <person name="Thines M."/>
        </authorList>
    </citation>
    <scope>NUCLEOTIDE SEQUENCE [LARGE SCALE GENOMIC DNA]</scope>
</reference>
<evidence type="ECO:0000256" key="11">
    <source>
        <dbReference type="ARBA" id="ARBA00022840"/>
    </source>
</evidence>
<evidence type="ECO:0000256" key="10">
    <source>
        <dbReference type="ARBA" id="ARBA00022801"/>
    </source>
</evidence>
<keyword evidence="17" id="KW-0917">Virion maturation</keyword>
<proteinExistence type="predicted"/>
<evidence type="ECO:0000256" key="1">
    <source>
        <dbReference type="ARBA" id="ARBA00002180"/>
    </source>
</evidence>
<organism evidence="24 25">
    <name type="scientific">Lasallia pustulata</name>
    <dbReference type="NCBI Taxonomy" id="136370"/>
    <lineage>
        <taxon>Eukaryota</taxon>
        <taxon>Fungi</taxon>
        <taxon>Dikarya</taxon>
        <taxon>Ascomycota</taxon>
        <taxon>Pezizomycotina</taxon>
        <taxon>Lecanoromycetes</taxon>
        <taxon>OSLEUM clade</taxon>
        <taxon>Umbilicariomycetidae</taxon>
        <taxon>Umbilicariales</taxon>
        <taxon>Umbilicariaceae</taxon>
        <taxon>Lasallia</taxon>
    </lineage>
</organism>
<dbReference type="PANTHER" id="PTHR42648">
    <property type="entry name" value="TRANSPOSASE, PUTATIVE-RELATED"/>
    <property type="match status" value="1"/>
</dbReference>
<dbReference type="PROSITE" id="PS50994">
    <property type="entry name" value="INTEGRASE"/>
    <property type="match status" value="1"/>
</dbReference>
<sequence length="657" mass="73682">MTATGSTSDDFSVARAVGGVSLDKISTLDDSIQWSKWNRDINSFIVLQGLSAALKDLPTDSKSLAQWENINEQACIVLQHRISEAGKNSTEHITNARKLKAAIDDFYKPRGSAAFTDFYQRIHNCKLTDHKSVAEFLNELELLNRSLSSLHTTCALTNPQLIQQTLLGLDDSYSNFRMMFNQTHHFISVTGESRQITSWEDTKRAILDAEREIAGNNNGTWSANLATQSTSQRRPSNRGRGARNRGTWNGHQSMVPRKKPEDAKTWCKIHNVDSHNTSECSKLQYFLDENAAPNVRPRGSHNFEPQSPNKRKCFSSPYDHHSGANKIDAWEGKAAVSNPPFNALMATQSLDVSKIWLFDTCCGHHLTTNRNCFSSYRKLPGNQASIKGVGRTALSPEGIGSVQIPCFINNKRGTIELHDVFYCPNSMANLISCRQLEEAGAKATMGQGTIAVSFGNISFVAKRVPKHRIYILDCPESTYKAFIAYGVSDNPAIALWHERLGHLGESNIHRLASMVNGLDLSKQPDALANAHCWGCVTGKHTEHPHLGHITPGEYPLELIHSDLSGKQSQPGLNGELYWITFLDDVTKMAEVFFPKSKSEAFYWFKVFKCRHEQPDRKIRRLRIDQGGEYTFGDFREYCENQGIIMEFTATDQHEQNP</sequence>
<dbReference type="Pfam" id="PF13976">
    <property type="entry name" value="gag_pre-integrs"/>
    <property type="match status" value="1"/>
</dbReference>
<keyword evidence="2" id="KW-0815">Transposition</keyword>
<dbReference type="GO" id="GO:0004519">
    <property type="term" value="F:endonuclease activity"/>
    <property type="evidence" value="ECO:0007669"/>
    <property type="project" value="UniProtKB-KW"/>
</dbReference>
<feature type="region of interest" description="Disordered" evidence="22">
    <location>
        <begin position="217"/>
        <end position="262"/>
    </location>
</feature>
<dbReference type="GO" id="GO:0008233">
    <property type="term" value="F:peptidase activity"/>
    <property type="evidence" value="ECO:0007669"/>
    <property type="project" value="UniProtKB-KW"/>
</dbReference>
<dbReference type="GO" id="GO:0003677">
    <property type="term" value="F:DNA binding"/>
    <property type="evidence" value="ECO:0007669"/>
    <property type="project" value="UniProtKB-KW"/>
</dbReference>
<evidence type="ECO:0000256" key="12">
    <source>
        <dbReference type="ARBA" id="ARBA00022842"/>
    </source>
</evidence>
<evidence type="ECO:0000256" key="20">
    <source>
        <dbReference type="ARBA" id="ARBA00048173"/>
    </source>
</evidence>
<dbReference type="InterPro" id="IPR054722">
    <property type="entry name" value="PolX-like_BBD"/>
</dbReference>
<dbReference type="InterPro" id="IPR039537">
    <property type="entry name" value="Retrotran_Ty1/copia-like"/>
</dbReference>
<keyword evidence="14" id="KW-0229">DNA integration</keyword>
<dbReference type="GO" id="GO:0003964">
    <property type="term" value="F:RNA-directed DNA polymerase activity"/>
    <property type="evidence" value="ECO:0007669"/>
    <property type="project" value="UniProtKB-KW"/>
</dbReference>
<dbReference type="Pfam" id="PF22936">
    <property type="entry name" value="Pol_BBD"/>
    <property type="match status" value="1"/>
</dbReference>
<keyword evidence="18" id="KW-0238">DNA-binding</keyword>
<evidence type="ECO:0000313" key="25">
    <source>
        <dbReference type="Proteomes" id="UP000192927"/>
    </source>
</evidence>
<dbReference type="Proteomes" id="UP000192927">
    <property type="component" value="Unassembled WGS sequence"/>
</dbReference>
<evidence type="ECO:0000256" key="5">
    <source>
        <dbReference type="ARBA" id="ARBA00022695"/>
    </source>
</evidence>
<dbReference type="GO" id="GO:0032196">
    <property type="term" value="P:transposition"/>
    <property type="evidence" value="ECO:0007669"/>
    <property type="project" value="UniProtKB-KW"/>
</dbReference>
<feature type="domain" description="Integrase catalytic" evidence="23">
    <location>
        <begin position="551"/>
        <end position="657"/>
    </location>
</feature>
<dbReference type="InterPro" id="IPR025724">
    <property type="entry name" value="GAG-pre-integrase_dom"/>
</dbReference>
<keyword evidence="4" id="KW-0645">Protease</keyword>
<keyword evidence="11" id="KW-0067">ATP-binding</keyword>
<keyword evidence="15" id="KW-0695">RNA-directed DNA polymerase</keyword>
<comment type="catalytic activity">
    <reaction evidence="20">
        <text>DNA(n) + a 2'-deoxyribonucleoside 5'-triphosphate = DNA(n+1) + diphosphate</text>
        <dbReference type="Rhea" id="RHEA:22508"/>
        <dbReference type="Rhea" id="RHEA-COMP:17339"/>
        <dbReference type="Rhea" id="RHEA-COMP:17340"/>
        <dbReference type="ChEBI" id="CHEBI:33019"/>
        <dbReference type="ChEBI" id="CHEBI:61560"/>
        <dbReference type="ChEBI" id="CHEBI:173112"/>
        <dbReference type="EC" id="2.7.7.49"/>
    </reaction>
</comment>
<accession>A0A1W5CW09</accession>
<evidence type="ECO:0000256" key="18">
    <source>
        <dbReference type="ARBA" id="ARBA00023125"/>
    </source>
</evidence>
<keyword evidence="8" id="KW-0547">Nucleotide-binding</keyword>
<keyword evidence="13" id="KW-0694">RNA-binding</keyword>